<feature type="signal peptide" evidence="1">
    <location>
        <begin position="1"/>
        <end position="18"/>
    </location>
</feature>
<evidence type="ECO:0000313" key="2">
    <source>
        <dbReference type="EMBL" id="TKW21649.1"/>
    </source>
</evidence>
<accession>A0A4U6V482</accession>
<gene>
    <name evidence="2" type="ORF">SEVIR_4G133501v2</name>
</gene>
<name>A0A4U6V482_SETVI</name>
<dbReference type="Proteomes" id="UP000298652">
    <property type="component" value="Chromosome 4"/>
</dbReference>
<dbReference type="EMBL" id="CM016555">
    <property type="protein sequence ID" value="TKW21649.1"/>
    <property type="molecule type" value="Genomic_DNA"/>
</dbReference>
<proteinExistence type="predicted"/>
<dbReference type="AlphaFoldDB" id="A0A4U6V482"/>
<protein>
    <submittedName>
        <fullName evidence="2">Uncharacterized protein</fullName>
    </submittedName>
</protein>
<keyword evidence="1" id="KW-0732">Signal</keyword>
<dbReference type="Gramene" id="TKW21649">
    <property type="protein sequence ID" value="TKW21649"/>
    <property type="gene ID" value="SEVIR_4G133501v2"/>
</dbReference>
<dbReference type="OMA" id="SEYICWP"/>
<organism evidence="2 3">
    <name type="scientific">Setaria viridis</name>
    <name type="common">Green bristlegrass</name>
    <name type="synonym">Setaria italica subsp. viridis</name>
    <dbReference type="NCBI Taxonomy" id="4556"/>
    <lineage>
        <taxon>Eukaryota</taxon>
        <taxon>Viridiplantae</taxon>
        <taxon>Streptophyta</taxon>
        <taxon>Embryophyta</taxon>
        <taxon>Tracheophyta</taxon>
        <taxon>Spermatophyta</taxon>
        <taxon>Magnoliopsida</taxon>
        <taxon>Liliopsida</taxon>
        <taxon>Poales</taxon>
        <taxon>Poaceae</taxon>
        <taxon>PACMAD clade</taxon>
        <taxon>Panicoideae</taxon>
        <taxon>Panicodae</taxon>
        <taxon>Paniceae</taxon>
        <taxon>Cenchrinae</taxon>
        <taxon>Setaria</taxon>
    </lineage>
</organism>
<reference evidence="2" key="1">
    <citation type="submission" date="2019-03" db="EMBL/GenBank/DDBJ databases">
        <title>WGS assembly of Setaria viridis.</title>
        <authorList>
            <person name="Huang P."/>
            <person name="Jenkins J."/>
            <person name="Grimwood J."/>
            <person name="Barry K."/>
            <person name="Healey A."/>
            <person name="Mamidi S."/>
            <person name="Sreedasyam A."/>
            <person name="Shu S."/>
            <person name="Feldman M."/>
            <person name="Wu J."/>
            <person name="Yu Y."/>
            <person name="Chen C."/>
            <person name="Johnson J."/>
            <person name="Rokhsar D."/>
            <person name="Baxter I."/>
            <person name="Schmutz J."/>
            <person name="Brutnell T."/>
            <person name="Kellogg E."/>
        </authorList>
    </citation>
    <scope>NUCLEOTIDE SEQUENCE [LARGE SCALE GENOMIC DNA]</scope>
</reference>
<keyword evidence="3" id="KW-1185">Reference proteome</keyword>
<evidence type="ECO:0000313" key="3">
    <source>
        <dbReference type="Proteomes" id="UP000298652"/>
    </source>
</evidence>
<feature type="chain" id="PRO_5020897749" evidence="1">
    <location>
        <begin position="19"/>
        <end position="56"/>
    </location>
</feature>
<sequence length="56" mass="6423">MNMMFIGMLWSLFKLCSPVENPDSEYICWPRKSVPHLWLATKISDSCTSDETVANV</sequence>
<evidence type="ECO:0000256" key="1">
    <source>
        <dbReference type="SAM" id="SignalP"/>
    </source>
</evidence>